<protein>
    <submittedName>
        <fullName evidence="1">Histone-lysine N-methyltransferase SETMAR</fullName>
    </submittedName>
</protein>
<dbReference type="EMBL" id="BLXT01008489">
    <property type="protein sequence ID" value="GFO49468.1"/>
    <property type="molecule type" value="Genomic_DNA"/>
</dbReference>
<dbReference type="Pfam" id="PF01359">
    <property type="entry name" value="Transposase_1"/>
    <property type="match status" value="1"/>
</dbReference>
<sequence length="118" mass="13369">MKWKHPFSPVTKKFKDQQSATKVMATVFWDSPGMILLDILPKRESVNADRDCEILDRLRHPVLRKRPGLLRNGVDLQHDNANPPHGKRNGLNVTGGTLFPIQPKVETLHPQTFICLGP</sequence>
<dbReference type="InterPro" id="IPR001888">
    <property type="entry name" value="Transposase_1"/>
</dbReference>
<reference evidence="1 2" key="1">
    <citation type="journal article" date="2021" name="Elife">
        <title>Chloroplast acquisition without the gene transfer in kleptoplastic sea slugs, Plakobranchus ocellatus.</title>
        <authorList>
            <person name="Maeda T."/>
            <person name="Takahashi S."/>
            <person name="Yoshida T."/>
            <person name="Shimamura S."/>
            <person name="Takaki Y."/>
            <person name="Nagai Y."/>
            <person name="Toyoda A."/>
            <person name="Suzuki Y."/>
            <person name="Arimoto A."/>
            <person name="Ishii H."/>
            <person name="Satoh N."/>
            <person name="Nishiyama T."/>
            <person name="Hasebe M."/>
            <person name="Maruyama T."/>
            <person name="Minagawa J."/>
            <person name="Obokata J."/>
            <person name="Shigenobu S."/>
        </authorList>
    </citation>
    <scope>NUCLEOTIDE SEQUENCE [LARGE SCALE GENOMIC DNA]</scope>
</reference>
<dbReference type="PANTHER" id="PTHR46060">
    <property type="entry name" value="MARINER MOS1 TRANSPOSASE-LIKE PROTEIN"/>
    <property type="match status" value="1"/>
</dbReference>
<dbReference type="InterPro" id="IPR052709">
    <property type="entry name" value="Transposase-MT_Hybrid"/>
</dbReference>
<accession>A0AAV4DYN1</accession>
<gene>
    <name evidence="1" type="ORF">PoB_007597300</name>
</gene>
<evidence type="ECO:0000313" key="1">
    <source>
        <dbReference type="EMBL" id="GFO49468.1"/>
    </source>
</evidence>
<organism evidence="1 2">
    <name type="scientific">Plakobranchus ocellatus</name>
    <dbReference type="NCBI Taxonomy" id="259542"/>
    <lineage>
        <taxon>Eukaryota</taxon>
        <taxon>Metazoa</taxon>
        <taxon>Spiralia</taxon>
        <taxon>Lophotrochozoa</taxon>
        <taxon>Mollusca</taxon>
        <taxon>Gastropoda</taxon>
        <taxon>Heterobranchia</taxon>
        <taxon>Euthyneura</taxon>
        <taxon>Panpulmonata</taxon>
        <taxon>Sacoglossa</taxon>
        <taxon>Placobranchoidea</taxon>
        <taxon>Plakobranchidae</taxon>
        <taxon>Plakobranchus</taxon>
    </lineage>
</organism>
<proteinExistence type="predicted"/>
<dbReference type="InterPro" id="IPR036397">
    <property type="entry name" value="RNaseH_sf"/>
</dbReference>
<dbReference type="Proteomes" id="UP000735302">
    <property type="component" value="Unassembled WGS sequence"/>
</dbReference>
<name>A0AAV4DYN1_9GAST</name>
<dbReference type="PANTHER" id="PTHR46060:SF1">
    <property type="entry name" value="MARINER MOS1 TRANSPOSASE-LIKE PROTEIN"/>
    <property type="match status" value="1"/>
</dbReference>
<dbReference type="GO" id="GO:0003676">
    <property type="term" value="F:nucleic acid binding"/>
    <property type="evidence" value="ECO:0007669"/>
    <property type="project" value="InterPro"/>
</dbReference>
<dbReference type="Gene3D" id="3.30.420.10">
    <property type="entry name" value="Ribonuclease H-like superfamily/Ribonuclease H"/>
    <property type="match status" value="1"/>
</dbReference>
<evidence type="ECO:0000313" key="2">
    <source>
        <dbReference type="Proteomes" id="UP000735302"/>
    </source>
</evidence>
<keyword evidence="2" id="KW-1185">Reference proteome</keyword>
<dbReference type="AlphaFoldDB" id="A0AAV4DYN1"/>
<comment type="caution">
    <text evidence="1">The sequence shown here is derived from an EMBL/GenBank/DDBJ whole genome shotgun (WGS) entry which is preliminary data.</text>
</comment>